<feature type="transmembrane region" description="Helical" evidence="1">
    <location>
        <begin position="172"/>
        <end position="190"/>
    </location>
</feature>
<proteinExistence type="predicted"/>
<dbReference type="GO" id="GO:0080120">
    <property type="term" value="P:CAAX-box protein maturation"/>
    <property type="evidence" value="ECO:0007669"/>
    <property type="project" value="UniProtKB-ARBA"/>
</dbReference>
<sequence>MNILTDLFQFLRKPDFVSIQDNAGNKIKILFTLFLCLLVIMFGMNVVVRILQVIVTNISLTSSTAGQATQIPSWWKTWNLFQIILLSPIFEEFSYRYALGQFNVTRIKISVSLIIAFHISYLLYFYKLHQLCESNLILHFFSLYGSMFTIATILFLIMSLCNKQLALLKNKWNSNFSFIFYLSAVLFAIYHVYNMPVLFLLSLFAGALIFGYTRIRLGLGYAIALHILWNFLSSFRLFIN</sequence>
<name>A0A3Q9IM40_9BACT</name>
<evidence type="ECO:0000259" key="2">
    <source>
        <dbReference type="Pfam" id="PF02517"/>
    </source>
</evidence>
<feature type="transmembrane region" description="Helical" evidence="1">
    <location>
        <begin position="29"/>
        <end position="55"/>
    </location>
</feature>
<dbReference type="Pfam" id="PF02517">
    <property type="entry name" value="Rce1-like"/>
    <property type="match status" value="1"/>
</dbReference>
<feature type="transmembrane region" description="Helical" evidence="1">
    <location>
        <begin position="138"/>
        <end position="160"/>
    </location>
</feature>
<keyword evidence="3" id="KW-0645">Protease</keyword>
<evidence type="ECO:0000256" key="1">
    <source>
        <dbReference type="SAM" id="Phobius"/>
    </source>
</evidence>
<protein>
    <submittedName>
        <fullName evidence="3">CPBP family intramembrane metalloprotease</fullName>
    </submittedName>
</protein>
<keyword evidence="4" id="KW-1185">Reference proteome</keyword>
<accession>A0A3Q9IM40</accession>
<dbReference type="GO" id="GO:0006508">
    <property type="term" value="P:proteolysis"/>
    <property type="evidence" value="ECO:0007669"/>
    <property type="project" value="UniProtKB-KW"/>
</dbReference>
<dbReference type="Proteomes" id="UP000270673">
    <property type="component" value="Chromosome"/>
</dbReference>
<feature type="transmembrane region" description="Helical" evidence="1">
    <location>
        <begin position="196"/>
        <end position="212"/>
    </location>
</feature>
<organism evidence="3 4">
    <name type="scientific">Butyricimonas faecalis</name>
    <dbReference type="NCBI Taxonomy" id="2093856"/>
    <lineage>
        <taxon>Bacteria</taxon>
        <taxon>Pseudomonadati</taxon>
        <taxon>Bacteroidota</taxon>
        <taxon>Bacteroidia</taxon>
        <taxon>Bacteroidales</taxon>
        <taxon>Odoribacteraceae</taxon>
        <taxon>Butyricimonas</taxon>
    </lineage>
</organism>
<dbReference type="AlphaFoldDB" id="A0A3Q9IM40"/>
<dbReference type="KEGG" id="buy:D8S85_05160"/>
<keyword evidence="1" id="KW-1133">Transmembrane helix</keyword>
<feature type="domain" description="CAAX prenyl protease 2/Lysostaphin resistance protein A-like" evidence="2">
    <location>
        <begin position="74"/>
        <end position="232"/>
    </location>
</feature>
<dbReference type="EMBL" id="CP032819">
    <property type="protein sequence ID" value="AZS29003.1"/>
    <property type="molecule type" value="Genomic_DNA"/>
</dbReference>
<keyword evidence="3" id="KW-0378">Hydrolase</keyword>
<dbReference type="OrthoDB" id="1100412at2"/>
<keyword evidence="1" id="KW-0472">Membrane</keyword>
<evidence type="ECO:0000313" key="4">
    <source>
        <dbReference type="Proteomes" id="UP000270673"/>
    </source>
</evidence>
<keyword evidence="3" id="KW-0482">Metalloprotease</keyword>
<evidence type="ECO:0000313" key="3">
    <source>
        <dbReference type="EMBL" id="AZS29003.1"/>
    </source>
</evidence>
<feature type="transmembrane region" description="Helical" evidence="1">
    <location>
        <begin position="107"/>
        <end position="126"/>
    </location>
</feature>
<dbReference type="GO" id="GO:0008237">
    <property type="term" value="F:metallopeptidase activity"/>
    <property type="evidence" value="ECO:0007669"/>
    <property type="project" value="UniProtKB-KW"/>
</dbReference>
<keyword evidence="1" id="KW-0812">Transmembrane</keyword>
<feature type="transmembrane region" description="Helical" evidence="1">
    <location>
        <begin position="219"/>
        <end position="239"/>
    </location>
</feature>
<gene>
    <name evidence="3" type="ORF">D8S85_05160</name>
</gene>
<dbReference type="GO" id="GO:0004175">
    <property type="term" value="F:endopeptidase activity"/>
    <property type="evidence" value="ECO:0007669"/>
    <property type="project" value="UniProtKB-ARBA"/>
</dbReference>
<reference evidence="3 4" key="1">
    <citation type="submission" date="2018-10" db="EMBL/GenBank/DDBJ databases">
        <title>Butyricimonas faecalis sp. nov., isolated from human faeces and emended description of the genus Butyricimonas.</title>
        <authorList>
            <person name="Le Roy T."/>
            <person name="Van der Smissen P."/>
            <person name="Paquot A."/>
            <person name="Delzenne N."/>
            <person name="Muccioli G."/>
            <person name="Collet J.-F."/>
            <person name="Cani P.D."/>
        </authorList>
    </citation>
    <scope>NUCLEOTIDE SEQUENCE [LARGE SCALE GENOMIC DNA]</scope>
    <source>
        <strain evidence="3 4">H184</strain>
    </source>
</reference>
<dbReference type="InterPro" id="IPR003675">
    <property type="entry name" value="Rce1/LyrA-like_dom"/>
</dbReference>